<keyword evidence="3 6" id="KW-0561">Oxygen transport</keyword>
<proteinExistence type="inferred from homology"/>
<evidence type="ECO:0000256" key="6">
    <source>
        <dbReference type="RuleBase" id="RU000356"/>
    </source>
</evidence>
<keyword evidence="5" id="KW-0408">Iron</keyword>
<dbReference type="Proteomes" id="UP000694844">
    <property type="component" value="Chromosome 5"/>
</dbReference>
<dbReference type="KEGG" id="cvn:111137583"/>
<dbReference type="GO" id="GO:0046872">
    <property type="term" value="F:metal ion binding"/>
    <property type="evidence" value="ECO:0007669"/>
    <property type="project" value="UniProtKB-KW"/>
</dbReference>
<dbReference type="PANTHER" id="PTHR46458:SF1">
    <property type="entry name" value="GEO09476P1"/>
    <property type="match status" value="1"/>
</dbReference>
<comment type="similarity">
    <text evidence="6">Belongs to the globin family.</text>
</comment>
<keyword evidence="8" id="KW-1185">Reference proteome</keyword>
<evidence type="ECO:0000313" key="9">
    <source>
        <dbReference type="RefSeq" id="XP_022344801.1"/>
    </source>
</evidence>
<dbReference type="SUPFAM" id="SSF46458">
    <property type="entry name" value="Globin-like"/>
    <property type="match status" value="1"/>
</dbReference>
<dbReference type="Pfam" id="PF00042">
    <property type="entry name" value="Globin"/>
    <property type="match status" value="1"/>
</dbReference>
<dbReference type="GeneID" id="111137583"/>
<reference evidence="9 10" key="1">
    <citation type="submission" date="2025-04" db="UniProtKB">
        <authorList>
            <consortium name="RefSeq"/>
        </authorList>
    </citation>
    <scope>IDENTIFICATION</scope>
    <source>
        <tissue evidence="9 10">Whole sample</tissue>
    </source>
</reference>
<evidence type="ECO:0000313" key="10">
    <source>
        <dbReference type="RefSeq" id="XP_022344802.1"/>
    </source>
</evidence>
<dbReference type="CDD" id="cd01040">
    <property type="entry name" value="Mb-like"/>
    <property type="match status" value="1"/>
</dbReference>
<evidence type="ECO:0000256" key="1">
    <source>
        <dbReference type="ARBA" id="ARBA00022448"/>
    </source>
</evidence>
<evidence type="ECO:0000313" key="8">
    <source>
        <dbReference type="Proteomes" id="UP000694844"/>
    </source>
</evidence>
<dbReference type="GO" id="GO:0019825">
    <property type="term" value="F:oxygen binding"/>
    <property type="evidence" value="ECO:0007669"/>
    <property type="project" value="InterPro"/>
</dbReference>
<dbReference type="GO" id="GO:0005344">
    <property type="term" value="F:oxygen carrier activity"/>
    <property type="evidence" value="ECO:0007669"/>
    <property type="project" value="UniProtKB-KW"/>
</dbReference>
<dbReference type="AlphaFoldDB" id="A0A8B8EXU0"/>
<keyword evidence="4" id="KW-0479">Metal-binding</keyword>
<dbReference type="InterPro" id="IPR050532">
    <property type="entry name" value="Globin-like_OT"/>
</dbReference>
<evidence type="ECO:0000256" key="2">
    <source>
        <dbReference type="ARBA" id="ARBA00022617"/>
    </source>
</evidence>
<dbReference type="RefSeq" id="XP_022344801.1">
    <property type="nucleotide sequence ID" value="XM_022489093.1"/>
</dbReference>
<keyword evidence="2 6" id="KW-0349">Heme</keyword>
<evidence type="ECO:0000256" key="3">
    <source>
        <dbReference type="ARBA" id="ARBA00022621"/>
    </source>
</evidence>
<dbReference type="InterPro" id="IPR012292">
    <property type="entry name" value="Globin/Proto"/>
</dbReference>
<dbReference type="Gene3D" id="1.10.490.10">
    <property type="entry name" value="Globins"/>
    <property type="match status" value="1"/>
</dbReference>
<keyword evidence="1 6" id="KW-0813">Transport</keyword>
<dbReference type="PANTHER" id="PTHR46458">
    <property type="entry name" value="BLR2807 PROTEIN"/>
    <property type="match status" value="1"/>
</dbReference>
<evidence type="ECO:0000259" key="7">
    <source>
        <dbReference type="PROSITE" id="PS01033"/>
    </source>
</evidence>
<dbReference type="InterPro" id="IPR009050">
    <property type="entry name" value="Globin-like_sf"/>
</dbReference>
<dbReference type="GO" id="GO:0020037">
    <property type="term" value="F:heme binding"/>
    <property type="evidence" value="ECO:0007669"/>
    <property type="project" value="InterPro"/>
</dbReference>
<dbReference type="InterPro" id="IPR044399">
    <property type="entry name" value="Mb-like_M"/>
</dbReference>
<evidence type="ECO:0000256" key="4">
    <source>
        <dbReference type="ARBA" id="ARBA00022723"/>
    </source>
</evidence>
<gene>
    <name evidence="9 10" type="primary">LOC111137583</name>
</gene>
<evidence type="ECO:0000256" key="5">
    <source>
        <dbReference type="ARBA" id="ARBA00023004"/>
    </source>
</evidence>
<dbReference type="InterPro" id="IPR000971">
    <property type="entry name" value="Globin"/>
</dbReference>
<protein>
    <submittedName>
        <fullName evidence="9 10">Cytoglobin-2-like isoform X1</fullName>
    </submittedName>
</protein>
<dbReference type="RefSeq" id="XP_022344802.1">
    <property type="nucleotide sequence ID" value="XM_022489094.1"/>
</dbReference>
<accession>A0A8B8EXU0</accession>
<feature type="domain" description="Globin" evidence="7">
    <location>
        <begin position="23"/>
        <end position="172"/>
    </location>
</feature>
<organism evidence="8 9">
    <name type="scientific">Crassostrea virginica</name>
    <name type="common">Eastern oyster</name>
    <dbReference type="NCBI Taxonomy" id="6565"/>
    <lineage>
        <taxon>Eukaryota</taxon>
        <taxon>Metazoa</taxon>
        <taxon>Spiralia</taxon>
        <taxon>Lophotrochozoa</taxon>
        <taxon>Mollusca</taxon>
        <taxon>Bivalvia</taxon>
        <taxon>Autobranchia</taxon>
        <taxon>Pteriomorphia</taxon>
        <taxon>Ostreida</taxon>
        <taxon>Ostreoidea</taxon>
        <taxon>Ostreidae</taxon>
        <taxon>Crassostrea</taxon>
    </lineage>
</organism>
<dbReference type="PROSITE" id="PS01033">
    <property type="entry name" value="GLOBIN"/>
    <property type="match status" value="1"/>
</dbReference>
<sequence length="187" mass="21812">MGCDASKSTDVIENEEIESDTFDFTDTQIDTIRSTWPILACDMADIGSKVFLKIFIDEPKLKYAFPSFSDFEENELLKHPPFIDHVTRFMQIIDYLVENLDQQNSDFHQALLMLGAKHATFPGFQVSYFTVFNKALMEVWESAIGEEFIPEVQQCWTQLFAYIMRYIVQGYDLYFSECQDEIIENKT</sequence>
<dbReference type="OrthoDB" id="436496at2759"/>
<name>A0A8B8EXU0_CRAVI</name>